<gene>
    <name evidence="1" type="ORF">BLNAU_3427</name>
</gene>
<accession>A0ABQ9YD22</accession>
<dbReference type="EMBL" id="JARBJD010000015">
    <property type="protein sequence ID" value="KAK2961629.1"/>
    <property type="molecule type" value="Genomic_DNA"/>
</dbReference>
<comment type="caution">
    <text evidence="1">The sequence shown here is derived from an EMBL/GenBank/DDBJ whole genome shotgun (WGS) entry which is preliminary data.</text>
</comment>
<name>A0ABQ9YD22_9EUKA</name>
<evidence type="ECO:0000313" key="1">
    <source>
        <dbReference type="EMBL" id="KAK2961629.1"/>
    </source>
</evidence>
<protein>
    <submittedName>
        <fullName evidence="1">Uncharacterized protein</fullName>
    </submittedName>
</protein>
<dbReference type="Proteomes" id="UP001281761">
    <property type="component" value="Unassembled WGS sequence"/>
</dbReference>
<organism evidence="1 2">
    <name type="scientific">Blattamonas nauphoetae</name>
    <dbReference type="NCBI Taxonomy" id="2049346"/>
    <lineage>
        <taxon>Eukaryota</taxon>
        <taxon>Metamonada</taxon>
        <taxon>Preaxostyla</taxon>
        <taxon>Oxymonadida</taxon>
        <taxon>Blattamonas</taxon>
    </lineage>
</organism>
<keyword evidence="2" id="KW-1185">Reference proteome</keyword>
<evidence type="ECO:0000313" key="2">
    <source>
        <dbReference type="Proteomes" id="UP001281761"/>
    </source>
</evidence>
<reference evidence="1 2" key="1">
    <citation type="journal article" date="2022" name="bioRxiv">
        <title>Genomics of Preaxostyla Flagellates Illuminates Evolutionary Transitions and the Path Towards Mitochondrial Loss.</title>
        <authorList>
            <person name="Novak L.V.F."/>
            <person name="Treitli S.C."/>
            <person name="Pyrih J."/>
            <person name="Halakuc P."/>
            <person name="Pipaliya S.V."/>
            <person name="Vacek V."/>
            <person name="Brzon O."/>
            <person name="Soukal P."/>
            <person name="Eme L."/>
            <person name="Dacks J.B."/>
            <person name="Karnkowska A."/>
            <person name="Elias M."/>
            <person name="Hampl V."/>
        </authorList>
    </citation>
    <scope>NUCLEOTIDE SEQUENCE [LARGE SCALE GENOMIC DNA]</scope>
    <source>
        <strain evidence="1">NAU3</strain>
        <tissue evidence="1">Gut</tissue>
    </source>
</reference>
<proteinExistence type="predicted"/>
<sequence>MNPANTALYEHLMDFRPGCSSPETYIARGRMDHMDGALAELTALSVVLGRQLLIEDPRMQEMMTVGEGPVIHIGLCNSAHYVSIFHLIA</sequence>